<evidence type="ECO:0000313" key="3">
    <source>
        <dbReference type="Proteomes" id="UP001482520"/>
    </source>
</evidence>
<reference evidence="2 3" key="1">
    <citation type="submission" date="2024-02" db="EMBL/GenBank/DDBJ databases">
        <title>Full genome sequence of Nocardioides kribbensis.</title>
        <authorList>
            <person name="Poletto B.L."/>
            <person name="Silva G."/>
            <person name="Galante D."/>
            <person name="Campos K.R."/>
            <person name="Santos M.B.N."/>
            <person name="Sacchi C.T."/>
        </authorList>
    </citation>
    <scope>NUCLEOTIDE SEQUENCE [LARGE SCALE GENOMIC DNA]</scope>
    <source>
        <strain evidence="2 3">O4R</strain>
    </source>
</reference>
<name>A0ABV1NTR7_9ACTN</name>
<dbReference type="Gene3D" id="3.20.20.140">
    <property type="entry name" value="Metal-dependent hydrolases"/>
    <property type="match status" value="1"/>
</dbReference>
<dbReference type="Pfam" id="PF02811">
    <property type="entry name" value="PHP"/>
    <property type="match status" value="1"/>
</dbReference>
<dbReference type="Proteomes" id="UP001482520">
    <property type="component" value="Unassembled WGS sequence"/>
</dbReference>
<dbReference type="SUPFAM" id="SSF89550">
    <property type="entry name" value="PHP domain-like"/>
    <property type="match status" value="1"/>
</dbReference>
<dbReference type="EMBL" id="JBEGDP010000001">
    <property type="protein sequence ID" value="MEQ7845888.1"/>
    <property type="molecule type" value="Genomic_DNA"/>
</dbReference>
<dbReference type="InterPro" id="IPR003141">
    <property type="entry name" value="Pol/His_phosphatase_N"/>
</dbReference>
<gene>
    <name evidence="2" type="ORF">V6R90_01265</name>
</gene>
<dbReference type="PANTHER" id="PTHR42924:SF3">
    <property type="entry name" value="POLYMERASE_HISTIDINOL PHOSPHATASE N-TERMINAL DOMAIN-CONTAINING PROTEIN"/>
    <property type="match status" value="1"/>
</dbReference>
<protein>
    <submittedName>
        <fullName evidence="2">PHP domain-containing protein</fullName>
    </submittedName>
</protein>
<proteinExistence type="predicted"/>
<dbReference type="InterPro" id="IPR004013">
    <property type="entry name" value="PHP_dom"/>
</dbReference>
<evidence type="ECO:0000313" key="2">
    <source>
        <dbReference type="EMBL" id="MEQ7845888.1"/>
    </source>
</evidence>
<feature type="domain" description="Polymerase/histidinol phosphatase N-terminal" evidence="1">
    <location>
        <begin position="3"/>
        <end position="68"/>
    </location>
</feature>
<dbReference type="InterPro" id="IPR052018">
    <property type="entry name" value="PHP_domain"/>
</dbReference>
<comment type="caution">
    <text evidence="2">The sequence shown here is derived from an EMBL/GenBank/DDBJ whole genome shotgun (WGS) entry which is preliminary data.</text>
</comment>
<dbReference type="SMART" id="SM00481">
    <property type="entry name" value="POLIIIAc"/>
    <property type="match status" value="1"/>
</dbReference>
<accession>A0ABV1NTR7</accession>
<dbReference type="RefSeq" id="WP_056863994.1">
    <property type="nucleotide sequence ID" value="NZ_JADCLL010000001.1"/>
</dbReference>
<keyword evidence="3" id="KW-1185">Reference proteome</keyword>
<sequence length="293" mass="30656">MRIDLHTHSRASDGTQSPDELVRAAAAAGLDVVALTDHDTAEGWAEAERAAADVGIGLVRGMEISTRHEGQSVHLLAYLPDPTYPPLAEGLTRILEGRVSRVPDVVARLNALGIEITEADVAAVSGDSAASGRPHVADALVQRGVVGDRTEAFTRFLNPGRPAYVDRYAAPLTDMIDAVAGAGGVSVIAHPWGRRSDERPDAATLAALAERGLAGIEVDHQDHAPAARERLRAIATDLGLVATGSSDHHGTGKVDHDLGCHTTPPEQLHRLLELAAAAAARSGRATPQPLLLP</sequence>
<dbReference type="CDD" id="cd07438">
    <property type="entry name" value="PHP_HisPPase_AMP"/>
    <property type="match status" value="1"/>
</dbReference>
<dbReference type="Gene3D" id="1.10.150.650">
    <property type="match status" value="1"/>
</dbReference>
<organism evidence="2 3">
    <name type="scientific">Nocardioides kribbensis</name>
    <dbReference type="NCBI Taxonomy" id="305517"/>
    <lineage>
        <taxon>Bacteria</taxon>
        <taxon>Bacillati</taxon>
        <taxon>Actinomycetota</taxon>
        <taxon>Actinomycetes</taxon>
        <taxon>Propionibacteriales</taxon>
        <taxon>Nocardioidaceae</taxon>
        <taxon>Nocardioides</taxon>
    </lineage>
</organism>
<dbReference type="PANTHER" id="PTHR42924">
    <property type="entry name" value="EXONUCLEASE"/>
    <property type="match status" value="1"/>
</dbReference>
<dbReference type="InterPro" id="IPR016195">
    <property type="entry name" value="Pol/histidinol_Pase-like"/>
</dbReference>
<evidence type="ECO:0000259" key="1">
    <source>
        <dbReference type="SMART" id="SM00481"/>
    </source>
</evidence>